<sequence length="271" mass="28320">MNSQILGKDITVTSSSDGEEVHQLNFLPNLPCGQTTPTTTPATQSLSLAKTVDGKTPTSSQQFNFALTRQLAPSGAAAFTSKTVSNNGGSISFSNIEQYSTDGIYVYKVVENSAGAGYETNSQTFYAKVAVTYTTSGSTTTYAAAAPVWYTDAALTQAVGGTPTFANVTKKTIVPATQSLSLAKTVDGKTPTSSQQFNFALTRQLAPSGAAAFTSKTVSNNGGSISFPNIEQYSTDGIYVYKVVENSAGAGYETNSQTFYAKVAVTYTTSG</sequence>
<organism evidence="1 2">
    <name type="scientific">Bifidobacterium tibiigranuli</name>
    <dbReference type="NCBI Taxonomy" id="2172043"/>
    <lineage>
        <taxon>Bacteria</taxon>
        <taxon>Bacillati</taxon>
        <taxon>Actinomycetota</taxon>
        <taxon>Actinomycetes</taxon>
        <taxon>Bifidobacteriales</taxon>
        <taxon>Bifidobacteriaceae</taxon>
        <taxon>Bifidobacterium</taxon>
    </lineage>
</organism>
<dbReference type="InterPro" id="IPR038174">
    <property type="entry name" value="Strep_pil_link_sf"/>
</dbReference>
<dbReference type="Proteomes" id="UP000325415">
    <property type="component" value="Unassembled WGS sequence"/>
</dbReference>
<name>A0A5N6S7Y6_9BIFI</name>
<keyword evidence="2" id="KW-1185">Reference proteome</keyword>
<dbReference type="EMBL" id="QDAG01000010">
    <property type="protein sequence ID" value="KAE8126879.1"/>
    <property type="molecule type" value="Genomic_DNA"/>
</dbReference>
<accession>A0A5N6S7Y6</accession>
<dbReference type="AlphaFoldDB" id="A0A5N6S7Y6"/>
<feature type="non-terminal residue" evidence="1">
    <location>
        <position position="271"/>
    </location>
</feature>
<gene>
    <name evidence="1" type="ORF">DDE84_09415</name>
</gene>
<evidence type="ECO:0000313" key="2">
    <source>
        <dbReference type="Proteomes" id="UP000325415"/>
    </source>
</evidence>
<proteinExistence type="predicted"/>
<dbReference type="Gene3D" id="2.60.40.3050">
    <property type="match status" value="2"/>
</dbReference>
<protein>
    <submittedName>
        <fullName evidence="1">Cna B-type domain-containing protein</fullName>
    </submittedName>
</protein>
<comment type="caution">
    <text evidence="1">The sequence shown here is derived from an EMBL/GenBank/DDBJ whole genome shotgun (WGS) entry which is preliminary data.</text>
</comment>
<reference evidence="1 2" key="1">
    <citation type="submission" date="2018-04" db="EMBL/GenBank/DDBJ databases">
        <authorList>
            <person name="Eckel V.P."/>
            <person name="Vogel R.F."/>
        </authorList>
    </citation>
    <scope>NUCLEOTIDE SEQUENCE [LARGE SCALE GENOMIC DNA]</scope>
    <source>
        <strain evidence="2">TMW 2.1764</strain>
    </source>
</reference>
<evidence type="ECO:0000313" key="1">
    <source>
        <dbReference type="EMBL" id="KAE8126879.1"/>
    </source>
</evidence>